<reference evidence="1 2" key="1">
    <citation type="submission" date="2020-06" db="EMBL/GenBank/DDBJ databases">
        <authorList>
            <person name="Li R."/>
            <person name="Bekaert M."/>
        </authorList>
    </citation>
    <scope>NUCLEOTIDE SEQUENCE [LARGE SCALE GENOMIC DNA]</scope>
    <source>
        <strain evidence="2">wild</strain>
    </source>
</reference>
<dbReference type="EMBL" id="CACVKT020001460">
    <property type="protein sequence ID" value="CAC5368228.1"/>
    <property type="molecule type" value="Genomic_DNA"/>
</dbReference>
<proteinExistence type="predicted"/>
<protein>
    <submittedName>
        <fullName evidence="1">Uncharacterized protein</fullName>
    </submittedName>
</protein>
<keyword evidence="2" id="KW-1185">Reference proteome</keyword>
<organism evidence="1 2">
    <name type="scientific">Mytilus coruscus</name>
    <name type="common">Sea mussel</name>
    <dbReference type="NCBI Taxonomy" id="42192"/>
    <lineage>
        <taxon>Eukaryota</taxon>
        <taxon>Metazoa</taxon>
        <taxon>Spiralia</taxon>
        <taxon>Lophotrochozoa</taxon>
        <taxon>Mollusca</taxon>
        <taxon>Bivalvia</taxon>
        <taxon>Autobranchia</taxon>
        <taxon>Pteriomorphia</taxon>
        <taxon>Mytilida</taxon>
        <taxon>Mytiloidea</taxon>
        <taxon>Mytilidae</taxon>
        <taxon>Mytilinae</taxon>
        <taxon>Mytilus</taxon>
    </lineage>
</organism>
<sequence length="170" mass="19977">MDLRKKPRLDYKQMNDGEIADRIEIIKKRKVLPSLYDVERIISIKNGSKEEKNSYLASYIQKLETQLPNVQSERDIDIDTLQPKTRQRTLKKLETEAKRALWFAETFGLTPKSLTMTSKKGKNISIHLQEKEKSDVQHFTSMPDWWTNDLKNSRSVKRRLILEDISEADI</sequence>
<accession>A0A6J8AHD2</accession>
<dbReference type="AlphaFoldDB" id="A0A6J8AHD2"/>
<evidence type="ECO:0000313" key="1">
    <source>
        <dbReference type="EMBL" id="CAC5368228.1"/>
    </source>
</evidence>
<dbReference type="Proteomes" id="UP000507470">
    <property type="component" value="Unassembled WGS sequence"/>
</dbReference>
<evidence type="ECO:0000313" key="2">
    <source>
        <dbReference type="Proteomes" id="UP000507470"/>
    </source>
</evidence>
<name>A0A6J8AHD2_MYTCO</name>
<gene>
    <name evidence="1" type="ORF">MCOR_7839</name>
</gene>